<keyword evidence="4" id="KW-0560">Oxidoreductase</keyword>
<dbReference type="GO" id="GO:0016651">
    <property type="term" value="F:oxidoreductase activity, acting on NAD(P)H"/>
    <property type="evidence" value="ECO:0007669"/>
    <property type="project" value="InterPro"/>
</dbReference>
<accession>A0A3F3PVS6</accession>
<dbReference type="SUPFAM" id="SSF51735">
    <property type="entry name" value="NAD(P)-binding Rossmann-fold domains"/>
    <property type="match status" value="1"/>
</dbReference>
<dbReference type="AlphaFoldDB" id="A0A3F3PVS6"/>
<comment type="similarity">
    <text evidence="1">Belongs to the zinc-containing alcohol dehydrogenase family.</text>
</comment>
<feature type="compositionally biased region" description="Polar residues" evidence="5">
    <location>
        <begin position="1"/>
        <end position="16"/>
    </location>
</feature>
<evidence type="ECO:0000259" key="6">
    <source>
        <dbReference type="SMART" id="SM00829"/>
    </source>
</evidence>
<keyword evidence="8" id="KW-1185">Reference proteome</keyword>
<dbReference type="PANTHER" id="PTHR45348">
    <property type="entry name" value="HYPOTHETICAL OXIDOREDUCTASE (EUROFUNG)"/>
    <property type="match status" value="1"/>
</dbReference>
<evidence type="ECO:0000256" key="3">
    <source>
        <dbReference type="ARBA" id="ARBA00022857"/>
    </source>
</evidence>
<evidence type="ECO:0000256" key="4">
    <source>
        <dbReference type="ARBA" id="ARBA00023002"/>
    </source>
</evidence>
<dbReference type="STRING" id="1341132.A0A3F3PVS6"/>
<dbReference type="Gene3D" id="3.90.180.10">
    <property type="entry name" value="Medium-chain alcohol dehydrogenases, catalytic domain"/>
    <property type="match status" value="1"/>
</dbReference>
<dbReference type="EMBL" id="KZ852057">
    <property type="protein sequence ID" value="RDH31023.1"/>
    <property type="molecule type" value="Genomic_DNA"/>
</dbReference>
<evidence type="ECO:0000256" key="5">
    <source>
        <dbReference type="SAM" id="MobiDB-lite"/>
    </source>
</evidence>
<feature type="region of interest" description="Disordered" evidence="5">
    <location>
        <begin position="1"/>
        <end position="26"/>
    </location>
</feature>
<dbReference type="CDD" id="cd08249">
    <property type="entry name" value="enoyl_reductase_like"/>
    <property type="match status" value="1"/>
</dbReference>
<dbReference type="InterPro" id="IPR036291">
    <property type="entry name" value="NAD(P)-bd_dom_sf"/>
</dbReference>
<gene>
    <name evidence="7" type="ORF">BDQ94DRAFT_147919</name>
</gene>
<sequence length="374" mass="40185">MTRTLPSVNTRTSQESRPILTTMGTPPNMTALVVRVTDGQQHPKLSKEEIPRPSPASNQVLVKLSHAAQNPTDVQSFDSNAFGDGAVLGCDFVGEVIELGSDVARLSKGDIVAGLVWGGEVKGLGAYSQYCLADERISFKLPTNIDISRAEASTIPLAAATAWLALFSKGCLALNRNQAKGTRVLVWGGSSSVGLYTIQLASLCGFEVVTTCSPKHFNLVCASGAKYAFDYKDKDVAEQIRGLAPGLRHVFDTIGNATSSATASRALHPGLGNLCTVRPGKANTKNVVPGTRVTDVLVWTAFLKDHSYGEFKWPASKDDHELTSELFEKLPGWLEKGSLKPNTPKLLKGLDAVADGFQEYRDGKISAYKIVYEL</sequence>
<dbReference type="RefSeq" id="XP_026624045.1">
    <property type="nucleotide sequence ID" value="XM_026767099.1"/>
</dbReference>
<dbReference type="Gene3D" id="3.40.50.720">
    <property type="entry name" value="NAD(P)-binding Rossmann-like Domain"/>
    <property type="match status" value="1"/>
</dbReference>
<dbReference type="SUPFAM" id="SSF50129">
    <property type="entry name" value="GroES-like"/>
    <property type="match status" value="1"/>
</dbReference>
<evidence type="ECO:0000256" key="2">
    <source>
        <dbReference type="ARBA" id="ARBA00022741"/>
    </source>
</evidence>
<dbReference type="Pfam" id="PF08240">
    <property type="entry name" value="ADH_N"/>
    <property type="match status" value="1"/>
</dbReference>
<dbReference type="SMART" id="SM00829">
    <property type="entry name" value="PKS_ER"/>
    <property type="match status" value="1"/>
</dbReference>
<name>A0A3F3PVS6_9EURO</name>
<keyword evidence="2" id="KW-0547">Nucleotide-binding</keyword>
<dbReference type="InterPro" id="IPR013149">
    <property type="entry name" value="ADH-like_C"/>
</dbReference>
<dbReference type="InterPro" id="IPR011032">
    <property type="entry name" value="GroES-like_sf"/>
</dbReference>
<reference evidence="7 8" key="1">
    <citation type="submission" date="2018-07" db="EMBL/GenBank/DDBJ databases">
        <title>The genomes of Aspergillus section Nigri reveals drivers in fungal speciation.</title>
        <authorList>
            <consortium name="DOE Joint Genome Institute"/>
            <person name="Vesth T.C."/>
            <person name="Nybo J."/>
            <person name="Theobald S."/>
            <person name="Brandl J."/>
            <person name="Frisvad J.C."/>
            <person name="Nielsen K.F."/>
            <person name="Lyhne E.K."/>
            <person name="Kogle M.E."/>
            <person name="Kuo A."/>
            <person name="Riley R."/>
            <person name="Clum A."/>
            <person name="Nolan M."/>
            <person name="Lipzen A."/>
            <person name="Salamov A."/>
            <person name="Henrissat B."/>
            <person name="Wiebenga A."/>
            <person name="De vries R.P."/>
            <person name="Grigoriev I.V."/>
            <person name="Mortensen U.H."/>
            <person name="Andersen M.R."/>
            <person name="Baker S.E."/>
        </authorList>
    </citation>
    <scope>NUCLEOTIDE SEQUENCE [LARGE SCALE GENOMIC DNA]</scope>
    <source>
        <strain evidence="7 8">CBS 139.54b</strain>
    </source>
</reference>
<evidence type="ECO:0000313" key="7">
    <source>
        <dbReference type="EMBL" id="RDH31023.1"/>
    </source>
</evidence>
<keyword evidence="3" id="KW-0521">NADP</keyword>
<evidence type="ECO:0000313" key="8">
    <source>
        <dbReference type="Proteomes" id="UP000253729"/>
    </source>
</evidence>
<dbReference type="PANTHER" id="PTHR45348:SF2">
    <property type="entry name" value="ZINC-TYPE ALCOHOL DEHYDROGENASE-LIKE PROTEIN C2E1P3.01"/>
    <property type="match status" value="1"/>
</dbReference>
<proteinExistence type="inferred from homology"/>
<dbReference type="Proteomes" id="UP000253729">
    <property type="component" value="Unassembled WGS sequence"/>
</dbReference>
<dbReference type="InterPro" id="IPR047122">
    <property type="entry name" value="Trans-enoyl_RdTase-like"/>
</dbReference>
<protein>
    <submittedName>
        <fullName evidence="7">Chaperonin 10-like protein</fullName>
    </submittedName>
</protein>
<dbReference type="InterPro" id="IPR020843">
    <property type="entry name" value="ER"/>
</dbReference>
<organism evidence="7 8">
    <name type="scientific">Aspergillus welwitschiae</name>
    <dbReference type="NCBI Taxonomy" id="1341132"/>
    <lineage>
        <taxon>Eukaryota</taxon>
        <taxon>Fungi</taxon>
        <taxon>Dikarya</taxon>
        <taxon>Ascomycota</taxon>
        <taxon>Pezizomycotina</taxon>
        <taxon>Eurotiomycetes</taxon>
        <taxon>Eurotiomycetidae</taxon>
        <taxon>Eurotiales</taxon>
        <taxon>Aspergillaceae</taxon>
        <taxon>Aspergillus</taxon>
        <taxon>Aspergillus subgen. Circumdati</taxon>
    </lineage>
</organism>
<evidence type="ECO:0000256" key="1">
    <source>
        <dbReference type="ARBA" id="ARBA00008072"/>
    </source>
</evidence>
<dbReference type="Pfam" id="PF00107">
    <property type="entry name" value="ADH_zinc_N"/>
    <property type="match status" value="1"/>
</dbReference>
<feature type="domain" description="Enoyl reductase (ER)" evidence="6">
    <location>
        <begin position="39"/>
        <end position="365"/>
    </location>
</feature>
<dbReference type="InterPro" id="IPR013154">
    <property type="entry name" value="ADH-like_N"/>
</dbReference>
<dbReference type="GO" id="GO:0000166">
    <property type="term" value="F:nucleotide binding"/>
    <property type="evidence" value="ECO:0007669"/>
    <property type="project" value="UniProtKB-KW"/>
</dbReference>
<dbReference type="GeneID" id="38135455"/>